<keyword evidence="3" id="KW-1185">Reference proteome</keyword>
<feature type="transmembrane region" description="Helical" evidence="1">
    <location>
        <begin position="133"/>
        <end position="151"/>
    </location>
</feature>
<sequence length="357" mass="40927">MKQRTFIQTALACILTGLVSAASALRVGQNYLNIIPPSRRPIATALVLIYLVCFLVYIFTRMRKNAANPVKGQADLAFWQGALRYVFAFDICIFGIGKFFDIQFNIPLAWQATPFGSLPPHHLLFAFYGKFDALARIIGVMQITGGLLLIFRRTRLAGVIFLLPVVLHLLLLNAFYLHATLYYVLILTMALLYLLLIDYNRLKQFFFVDYDEQPFYHFKSSALKNLLKAFVIIGPLILMAVHKKPKYFAAINGEYNVEKLSVNNEMKNLNTRDSVLTKVFIDGEDFVLEYNNYKRRVLGDYKYNGATKEIQAWWYYPEDKRDTLFAKILPGPKPGTQIIDGQMGNETLKVEMTKVNR</sequence>
<keyword evidence="1" id="KW-0812">Transmembrane</keyword>
<evidence type="ECO:0000313" key="2">
    <source>
        <dbReference type="EMBL" id="MFD0752153.1"/>
    </source>
</evidence>
<organism evidence="2 3">
    <name type="scientific">Mucilaginibacter calamicampi</name>
    <dbReference type="NCBI Taxonomy" id="1302352"/>
    <lineage>
        <taxon>Bacteria</taxon>
        <taxon>Pseudomonadati</taxon>
        <taxon>Bacteroidota</taxon>
        <taxon>Sphingobacteriia</taxon>
        <taxon>Sphingobacteriales</taxon>
        <taxon>Sphingobacteriaceae</taxon>
        <taxon>Mucilaginibacter</taxon>
    </lineage>
</organism>
<dbReference type="RefSeq" id="WP_377102504.1">
    <property type="nucleotide sequence ID" value="NZ_JBHTHU010000022.1"/>
</dbReference>
<feature type="transmembrane region" description="Helical" evidence="1">
    <location>
        <begin position="81"/>
        <end position="100"/>
    </location>
</feature>
<keyword evidence="1" id="KW-1133">Transmembrane helix</keyword>
<name>A0ABW2Z0B7_9SPHI</name>
<gene>
    <name evidence="2" type="ORF">ACFQZS_18515</name>
</gene>
<evidence type="ECO:0000313" key="3">
    <source>
        <dbReference type="Proteomes" id="UP001596958"/>
    </source>
</evidence>
<dbReference type="EMBL" id="JBHTHU010000022">
    <property type="protein sequence ID" value="MFD0752153.1"/>
    <property type="molecule type" value="Genomic_DNA"/>
</dbReference>
<comment type="caution">
    <text evidence="2">The sequence shown here is derived from an EMBL/GenBank/DDBJ whole genome shotgun (WGS) entry which is preliminary data.</text>
</comment>
<reference evidence="3" key="1">
    <citation type="journal article" date="2019" name="Int. J. Syst. Evol. Microbiol.">
        <title>The Global Catalogue of Microorganisms (GCM) 10K type strain sequencing project: providing services to taxonomists for standard genome sequencing and annotation.</title>
        <authorList>
            <consortium name="The Broad Institute Genomics Platform"/>
            <consortium name="The Broad Institute Genome Sequencing Center for Infectious Disease"/>
            <person name="Wu L."/>
            <person name="Ma J."/>
        </authorList>
    </citation>
    <scope>NUCLEOTIDE SEQUENCE [LARGE SCALE GENOMIC DNA]</scope>
    <source>
        <strain evidence="3">CCUG 63418</strain>
    </source>
</reference>
<evidence type="ECO:0000256" key="1">
    <source>
        <dbReference type="SAM" id="Phobius"/>
    </source>
</evidence>
<dbReference type="Proteomes" id="UP001596958">
    <property type="component" value="Unassembled WGS sequence"/>
</dbReference>
<feature type="transmembrane region" description="Helical" evidence="1">
    <location>
        <begin position="156"/>
        <end position="175"/>
    </location>
</feature>
<proteinExistence type="predicted"/>
<feature type="transmembrane region" description="Helical" evidence="1">
    <location>
        <begin position="40"/>
        <end position="60"/>
    </location>
</feature>
<accession>A0ABW2Z0B7</accession>
<evidence type="ECO:0008006" key="4">
    <source>
        <dbReference type="Google" id="ProtNLM"/>
    </source>
</evidence>
<feature type="transmembrane region" description="Helical" evidence="1">
    <location>
        <begin position="181"/>
        <end position="197"/>
    </location>
</feature>
<keyword evidence="1" id="KW-0472">Membrane</keyword>
<protein>
    <recommendedName>
        <fullName evidence="4">Vitamin K-dependent gamma-carboxylase</fullName>
    </recommendedName>
</protein>